<dbReference type="AlphaFoldDB" id="G3AJW0"/>
<dbReference type="EMBL" id="GL996500">
    <property type="protein sequence ID" value="EGW34011.1"/>
    <property type="molecule type" value="Genomic_DNA"/>
</dbReference>
<dbReference type="Proteomes" id="UP000000709">
    <property type="component" value="Unassembled WGS sequence"/>
</dbReference>
<dbReference type="RefSeq" id="XP_007373595.1">
    <property type="nucleotide sequence ID" value="XM_007373533.1"/>
</dbReference>
<organism evidence="2">
    <name type="scientific">Spathaspora passalidarum (strain NRRL Y-27907 / 11-Y1)</name>
    <dbReference type="NCBI Taxonomy" id="619300"/>
    <lineage>
        <taxon>Eukaryota</taxon>
        <taxon>Fungi</taxon>
        <taxon>Dikarya</taxon>
        <taxon>Ascomycota</taxon>
        <taxon>Saccharomycotina</taxon>
        <taxon>Pichiomycetes</taxon>
        <taxon>Debaryomycetaceae</taxon>
        <taxon>Spathaspora</taxon>
    </lineage>
</organism>
<dbReference type="InParanoid" id="G3AJW0"/>
<dbReference type="HOGENOM" id="CLU_2869063_0_0_1"/>
<name>G3AJW0_SPAPN</name>
<reference evidence="1 2" key="1">
    <citation type="journal article" date="2011" name="Proc. Natl. Acad. Sci. U.S.A.">
        <title>Comparative genomics of xylose-fermenting fungi for enhanced biofuel production.</title>
        <authorList>
            <person name="Wohlbach D.J."/>
            <person name="Kuo A."/>
            <person name="Sato T.K."/>
            <person name="Potts K.M."/>
            <person name="Salamov A.A."/>
            <person name="LaButti K.M."/>
            <person name="Sun H."/>
            <person name="Clum A."/>
            <person name="Pangilinan J.L."/>
            <person name="Lindquist E.A."/>
            <person name="Lucas S."/>
            <person name="Lapidus A."/>
            <person name="Jin M."/>
            <person name="Gunawan C."/>
            <person name="Balan V."/>
            <person name="Dale B.E."/>
            <person name="Jeffries T.W."/>
            <person name="Zinkel R."/>
            <person name="Barry K.W."/>
            <person name="Grigoriev I.V."/>
            <person name="Gasch A.P."/>
        </authorList>
    </citation>
    <scope>NUCLEOTIDE SEQUENCE [LARGE SCALE GENOMIC DNA]</scope>
    <source>
        <strain evidence="2">NRRL Y-27907 / 11-Y1</strain>
    </source>
</reference>
<protein>
    <submittedName>
        <fullName evidence="1">Uncharacterized protein</fullName>
    </submittedName>
</protein>
<accession>G3AJW0</accession>
<dbReference type="GeneID" id="18872908"/>
<proteinExistence type="predicted"/>
<keyword evidence="2" id="KW-1185">Reference proteome</keyword>
<sequence length="64" mass="7389">MSEVSDNPRANAHLISASSWVAIQLDIHYITIISFSQQLAVPVFQTLNFRSERDGAWHQHRVWL</sequence>
<evidence type="ECO:0000313" key="2">
    <source>
        <dbReference type="Proteomes" id="UP000000709"/>
    </source>
</evidence>
<gene>
    <name evidence="1" type="ORF">SPAPADRAFT_59423</name>
</gene>
<evidence type="ECO:0000313" key="1">
    <source>
        <dbReference type="EMBL" id="EGW34011.1"/>
    </source>
</evidence>
<dbReference type="KEGG" id="spaa:SPAPADRAFT_59423"/>